<sequence length="203" mass="22829">MSGIKIDRKMGKEEILSRVKKNKPVLHILPEIDLKIFSEELDLIETFKNNVKVVGGTCYTSISVNDIYAQVEKLFSNQKIKYSLLPDNQLYNTIDFKLKYNQKSLENLDVFILKSNLGVAENGALWLSNNDFNIRVLPFITKHLILVIDSKNIVATLHDAYQNLAGKDYNFGIFISGPSKTADIEQSLVIGAQGAMSLTVFLT</sequence>
<reference evidence="3" key="1">
    <citation type="journal article" date="2019" name="Int. J. Syst. Evol. Microbiol.">
        <title>The Global Catalogue of Microorganisms (GCM) 10K type strain sequencing project: providing services to taxonomists for standard genome sequencing and annotation.</title>
        <authorList>
            <consortium name="The Broad Institute Genomics Platform"/>
            <consortium name="The Broad Institute Genome Sequencing Center for Infectious Disease"/>
            <person name="Wu L."/>
            <person name="Ma J."/>
        </authorList>
    </citation>
    <scope>NUCLEOTIDE SEQUENCE [LARGE SCALE GENOMIC DNA]</scope>
    <source>
        <strain evidence="3">CCUG 61485</strain>
    </source>
</reference>
<comment type="caution">
    <text evidence="2">The sequence shown here is derived from an EMBL/GenBank/DDBJ whole genome shotgun (WGS) entry which is preliminary data.</text>
</comment>
<dbReference type="InterPro" id="IPR037171">
    <property type="entry name" value="NagB/RpiA_transferase-like"/>
</dbReference>
<organism evidence="2 3">
    <name type="scientific">Namhaeicola litoreus</name>
    <dbReference type="NCBI Taxonomy" id="1052145"/>
    <lineage>
        <taxon>Bacteria</taxon>
        <taxon>Pseudomonadati</taxon>
        <taxon>Bacteroidota</taxon>
        <taxon>Flavobacteriia</taxon>
        <taxon>Flavobacteriales</taxon>
        <taxon>Flavobacteriaceae</taxon>
        <taxon>Namhaeicola</taxon>
    </lineage>
</organism>
<dbReference type="InterPro" id="IPR024185">
    <property type="entry name" value="FTHF_cligase-like_sf"/>
</dbReference>
<dbReference type="InterPro" id="IPR003741">
    <property type="entry name" value="LUD_dom"/>
</dbReference>
<name>A0ABW3Y3X1_9FLAO</name>
<accession>A0ABW3Y3X1</accession>
<dbReference type="RefSeq" id="WP_377179259.1">
    <property type="nucleotide sequence ID" value="NZ_JBHTMY010000003.1"/>
</dbReference>
<evidence type="ECO:0000313" key="2">
    <source>
        <dbReference type="EMBL" id="MFD1316359.1"/>
    </source>
</evidence>
<dbReference type="PANTHER" id="PTHR43682">
    <property type="entry name" value="LACTATE UTILIZATION PROTEIN C"/>
    <property type="match status" value="1"/>
</dbReference>
<proteinExistence type="predicted"/>
<dbReference type="Gene3D" id="3.40.50.10420">
    <property type="entry name" value="NagB/RpiA/CoA transferase-like"/>
    <property type="match status" value="1"/>
</dbReference>
<dbReference type="Proteomes" id="UP001597201">
    <property type="component" value="Unassembled WGS sequence"/>
</dbReference>
<dbReference type="SUPFAM" id="SSF100950">
    <property type="entry name" value="NagB/RpiA/CoA transferase-like"/>
    <property type="match status" value="1"/>
</dbReference>
<evidence type="ECO:0000259" key="1">
    <source>
        <dbReference type="Pfam" id="PF02589"/>
    </source>
</evidence>
<protein>
    <submittedName>
        <fullName evidence="2">Lactate utilization protein C</fullName>
    </submittedName>
</protein>
<evidence type="ECO:0000313" key="3">
    <source>
        <dbReference type="Proteomes" id="UP001597201"/>
    </source>
</evidence>
<dbReference type="EMBL" id="JBHTMY010000003">
    <property type="protein sequence ID" value="MFD1316359.1"/>
    <property type="molecule type" value="Genomic_DNA"/>
</dbReference>
<gene>
    <name evidence="2" type="ORF">ACFQ39_12085</name>
</gene>
<dbReference type="PANTHER" id="PTHR43682:SF1">
    <property type="entry name" value="LACTATE UTILIZATION PROTEIN C"/>
    <property type="match status" value="1"/>
</dbReference>
<feature type="domain" description="LUD" evidence="1">
    <location>
        <begin position="72"/>
        <end position="202"/>
    </location>
</feature>
<dbReference type="Pfam" id="PF02589">
    <property type="entry name" value="LUD_dom"/>
    <property type="match status" value="1"/>
</dbReference>
<keyword evidence="3" id="KW-1185">Reference proteome</keyword>